<evidence type="ECO:0000313" key="1">
    <source>
        <dbReference type="EMBL" id="KAH7573505.1"/>
    </source>
</evidence>
<organism evidence="1 2">
    <name type="scientific">Xanthoceras sorbifolium</name>
    <dbReference type="NCBI Taxonomy" id="99658"/>
    <lineage>
        <taxon>Eukaryota</taxon>
        <taxon>Viridiplantae</taxon>
        <taxon>Streptophyta</taxon>
        <taxon>Embryophyta</taxon>
        <taxon>Tracheophyta</taxon>
        <taxon>Spermatophyta</taxon>
        <taxon>Magnoliopsida</taxon>
        <taxon>eudicotyledons</taxon>
        <taxon>Gunneridae</taxon>
        <taxon>Pentapetalae</taxon>
        <taxon>rosids</taxon>
        <taxon>malvids</taxon>
        <taxon>Sapindales</taxon>
        <taxon>Sapindaceae</taxon>
        <taxon>Xanthoceroideae</taxon>
        <taxon>Xanthoceras</taxon>
    </lineage>
</organism>
<sequence>MSINWFKGLKRQWRQKICKQVHGIDQNCKSQVENSSSTKGLIKFKNIKPRLHVCSKSSIKKLLARIDKVYAEMKIDIDDSRVFGAGGGGAAMCGGFSQAQVNITLHTYMPSMSTCALLVG</sequence>
<accession>A0ABQ8IA44</accession>
<reference evidence="1 2" key="1">
    <citation type="submission" date="2021-02" db="EMBL/GenBank/DDBJ databases">
        <title>Plant Genome Project.</title>
        <authorList>
            <person name="Zhang R.-G."/>
        </authorList>
    </citation>
    <scope>NUCLEOTIDE SEQUENCE [LARGE SCALE GENOMIC DNA]</scope>
    <source>
        <tissue evidence="1">Leaves</tissue>
    </source>
</reference>
<evidence type="ECO:0000313" key="2">
    <source>
        <dbReference type="Proteomes" id="UP000827721"/>
    </source>
</evidence>
<keyword evidence="2" id="KW-1185">Reference proteome</keyword>
<name>A0ABQ8IA44_9ROSI</name>
<comment type="caution">
    <text evidence="1">The sequence shown here is derived from an EMBL/GenBank/DDBJ whole genome shotgun (WGS) entry which is preliminary data.</text>
</comment>
<proteinExistence type="predicted"/>
<dbReference type="Proteomes" id="UP000827721">
    <property type="component" value="Unassembled WGS sequence"/>
</dbReference>
<gene>
    <name evidence="1" type="ORF">JRO89_XS03G0161400</name>
</gene>
<protein>
    <submittedName>
        <fullName evidence="1">Uncharacterized protein</fullName>
    </submittedName>
</protein>
<dbReference type="EMBL" id="JAFEMO010000003">
    <property type="protein sequence ID" value="KAH7573505.1"/>
    <property type="molecule type" value="Genomic_DNA"/>
</dbReference>